<dbReference type="InterPro" id="IPR010982">
    <property type="entry name" value="Lambda_DNA-bd_dom_sf"/>
</dbReference>
<evidence type="ECO:0000256" key="2">
    <source>
        <dbReference type="ARBA" id="ARBA00023125"/>
    </source>
</evidence>
<dbReference type="EMBL" id="VJXR01000036">
    <property type="protein sequence ID" value="TRW44778.1"/>
    <property type="molecule type" value="Genomic_DNA"/>
</dbReference>
<evidence type="ECO:0000256" key="1">
    <source>
        <dbReference type="ARBA" id="ARBA00023015"/>
    </source>
</evidence>
<dbReference type="PANTHER" id="PTHR30146:SF109">
    <property type="entry name" value="HTH-TYPE TRANSCRIPTIONAL REGULATOR GALS"/>
    <property type="match status" value="1"/>
</dbReference>
<dbReference type="InterPro" id="IPR046335">
    <property type="entry name" value="LacI/GalR-like_sensor"/>
</dbReference>
<dbReference type="PANTHER" id="PTHR30146">
    <property type="entry name" value="LACI-RELATED TRANSCRIPTIONAL REPRESSOR"/>
    <property type="match status" value="1"/>
</dbReference>
<keyword evidence="6" id="KW-1185">Reference proteome</keyword>
<proteinExistence type="predicted"/>
<dbReference type="SMART" id="SM00354">
    <property type="entry name" value="HTH_LACI"/>
    <property type="match status" value="1"/>
</dbReference>
<evidence type="ECO:0000256" key="3">
    <source>
        <dbReference type="ARBA" id="ARBA00023163"/>
    </source>
</evidence>
<name>A0A552WPR7_9MICO</name>
<evidence type="ECO:0000313" key="5">
    <source>
        <dbReference type="EMBL" id="TRW44778.1"/>
    </source>
</evidence>
<dbReference type="Proteomes" id="UP000318693">
    <property type="component" value="Unassembled WGS sequence"/>
</dbReference>
<evidence type="ECO:0000259" key="4">
    <source>
        <dbReference type="PROSITE" id="PS50932"/>
    </source>
</evidence>
<keyword evidence="3" id="KW-0804">Transcription</keyword>
<sequence>MADVAVRAGVSHQTVSRVLNNPETVRPDTRERVLAAIGELGYRRNTAARALVTRRTRLIGVVNPGEARFGPTNTTVAIEEAAREAGYATTVTVIRDARAATIQAALDHFLSLGVDGIVVVAARSQVAAAAERLAGELPVVMVAAGLRSTSSLHVVAVDQELGARLATRHLIDLGHTEIVHVSGPNDWFDARARVAGWRREMEQAGLEVSPLVAGGWDGIQGYDLAHRFVRERRVPHAVFAANDQMALGMLRAFYEAGVRVPEDVSVVGFDDIAGSEYFTPPLTTVRQPFAAVGRRCLEVVLGALDGGRPSTTLIPPELVIRASSGPLPSSTPV</sequence>
<dbReference type="SUPFAM" id="SSF53822">
    <property type="entry name" value="Periplasmic binding protein-like I"/>
    <property type="match status" value="1"/>
</dbReference>
<dbReference type="Gene3D" id="3.40.50.2300">
    <property type="match status" value="2"/>
</dbReference>
<evidence type="ECO:0000313" key="6">
    <source>
        <dbReference type="Proteomes" id="UP000318693"/>
    </source>
</evidence>
<dbReference type="Gene3D" id="1.10.260.40">
    <property type="entry name" value="lambda repressor-like DNA-binding domains"/>
    <property type="match status" value="1"/>
</dbReference>
<gene>
    <name evidence="5" type="ORF">FJ693_12220</name>
</gene>
<dbReference type="InterPro" id="IPR028082">
    <property type="entry name" value="Peripla_BP_I"/>
</dbReference>
<dbReference type="CDD" id="cd01392">
    <property type="entry name" value="HTH_LacI"/>
    <property type="match status" value="1"/>
</dbReference>
<dbReference type="GO" id="GO:0000976">
    <property type="term" value="F:transcription cis-regulatory region binding"/>
    <property type="evidence" value="ECO:0007669"/>
    <property type="project" value="TreeGrafter"/>
</dbReference>
<keyword evidence="2 5" id="KW-0238">DNA-binding</keyword>
<dbReference type="Pfam" id="PF00356">
    <property type="entry name" value="LacI"/>
    <property type="match status" value="1"/>
</dbReference>
<dbReference type="AlphaFoldDB" id="A0A552WPR7"/>
<reference evidence="5 6" key="1">
    <citation type="submission" date="2019-07" db="EMBL/GenBank/DDBJ databases">
        <title>Georgenia wutianyii sp. nov. and Georgenia *** sp. nov. isolated from plateau pika (Ochotona curzoniae) in the Qinghai-Tibet plateau of China.</title>
        <authorList>
            <person name="Tian Z."/>
        </authorList>
    </citation>
    <scope>NUCLEOTIDE SEQUENCE [LARGE SCALE GENOMIC DNA]</scope>
    <source>
        <strain evidence="5 6">Z446</strain>
    </source>
</reference>
<keyword evidence="1" id="KW-0805">Transcription regulation</keyword>
<dbReference type="CDD" id="cd01574">
    <property type="entry name" value="PBP1_LacI"/>
    <property type="match status" value="1"/>
</dbReference>
<dbReference type="SUPFAM" id="SSF47413">
    <property type="entry name" value="lambda repressor-like DNA-binding domains"/>
    <property type="match status" value="1"/>
</dbReference>
<protein>
    <submittedName>
        <fullName evidence="5">LacI family DNA-binding transcriptional regulator</fullName>
    </submittedName>
</protein>
<dbReference type="InterPro" id="IPR000843">
    <property type="entry name" value="HTH_LacI"/>
</dbReference>
<dbReference type="PROSITE" id="PS50932">
    <property type="entry name" value="HTH_LACI_2"/>
    <property type="match status" value="1"/>
</dbReference>
<organism evidence="5 6">
    <name type="scientific">Georgenia yuyongxinii</name>
    <dbReference type="NCBI Taxonomy" id="2589797"/>
    <lineage>
        <taxon>Bacteria</taxon>
        <taxon>Bacillati</taxon>
        <taxon>Actinomycetota</taxon>
        <taxon>Actinomycetes</taxon>
        <taxon>Micrococcales</taxon>
        <taxon>Bogoriellaceae</taxon>
        <taxon>Georgenia</taxon>
    </lineage>
</organism>
<dbReference type="PROSITE" id="PS00356">
    <property type="entry name" value="HTH_LACI_1"/>
    <property type="match status" value="1"/>
</dbReference>
<accession>A0A552WPR7</accession>
<comment type="caution">
    <text evidence="5">The sequence shown here is derived from an EMBL/GenBank/DDBJ whole genome shotgun (WGS) entry which is preliminary data.</text>
</comment>
<dbReference type="GO" id="GO:0003700">
    <property type="term" value="F:DNA-binding transcription factor activity"/>
    <property type="evidence" value="ECO:0007669"/>
    <property type="project" value="TreeGrafter"/>
</dbReference>
<dbReference type="Pfam" id="PF13377">
    <property type="entry name" value="Peripla_BP_3"/>
    <property type="match status" value="1"/>
</dbReference>
<feature type="domain" description="HTH lacI-type" evidence="4">
    <location>
        <begin position="1"/>
        <end position="53"/>
    </location>
</feature>